<dbReference type="Gene3D" id="3.30.200.20">
    <property type="entry name" value="Phosphorylase Kinase, domain 1"/>
    <property type="match status" value="2"/>
</dbReference>
<dbReference type="Proteomes" id="UP000243686">
    <property type="component" value="Unassembled WGS sequence"/>
</dbReference>
<evidence type="ECO:0000256" key="5">
    <source>
        <dbReference type="ARBA" id="ARBA00022840"/>
    </source>
</evidence>
<gene>
    <name evidence="8" type="ORF">X801_00196</name>
</gene>
<reference evidence="8 9" key="1">
    <citation type="submission" date="2015-03" db="EMBL/GenBank/DDBJ databases">
        <title>Draft genome of the nematode, Opisthorchis viverrini.</title>
        <authorList>
            <person name="Mitreva M."/>
        </authorList>
    </citation>
    <scope>NUCLEOTIDE SEQUENCE [LARGE SCALE GENOMIC DNA]</scope>
    <source>
        <strain evidence="8">Khon Kaen</strain>
    </source>
</reference>
<organism evidence="8 9">
    <name type="scientific">Opisthorchis viverrini</name>
    <name type="common">Southeast Asian liver fluke</name>
    <dbReference type="NCBI Taxonomy" id="6198"/>
    <lineage>
        <taxon>Eukaryota</taxon>
        <taxon>Metazoa</taxon>
        <taxon>Spiralia</taxon>
        <taxon>Lophotrochozoa</taxon>
        <taxon>Platyhelminthes</taxon>
        <taxon>Trematoda</taxon>
        <taxon>Digenea</taxon>
        <taxon>Opisthorchiida</taxon>
        <taxon>Opisthorchiata</taxon>
        <taxon>Opisthorchiidae</taxon>
        <taxon>Opisthorchis</taxon>
    </lineage>
</organism>
<keyword evidence="5" id="KW-0067">ATP-binding</keyword>
<dbReference type="GO" id="GO:0000226">
    <property type="term" value="P:microtubule cytoskeleton organization"/>
    <property type="evidence" value="ECO:0007669"/>
    <property type="project" value="TreeGrafter"/>
</dbReference>
<dbReference type="Pfam" id="PF00069">
    <property type="entry name" value="Pkinase"/>
    <property type="match status" value="1"/>
</dbReference>
<dbReference type="GO" id="GO:0005524">
    <property type="term" value="F:ATP binding"/>
    <property type="evidence" value="ECO:0007669"/>
    <property type="project" value="UniProtKB-KW"/>
</dbReference>
<dbReference type="PROSITE" id="PS50011">
    <property type="entry name" value="PROTEIN_KINASE_DOM"/>
    <property type="match status" value="1"/>
</dbReference>
<proteinExistence type="predicted"/>
<dbReference type="InterPro" id="IPR011009">
    <property type="entry name" value="Kinase-like_dom_sf"/>
</dbReference>
<keyword evidence="4" id="KW-0418">Kinase</keyword>
<dbReference type="InterPro" id="IPR000719">
    <property type="entry name" value="Prot_kinase_dom"/>
</dbReference>
<evidence type="ECO:0000256" key="6">
    <source>
        <dbReference type="SAM" id="MobiDB-lite"/>
    </source>
</evidence>
<dbReference type="PANTHER" id="PTHR24346:SF82">
    <property type="entry name" value="KP78A-RELATED"/>
    <property type="match status" value="1"/>
</dbReference>
<evidence type="ECO:0000256" key="1">
    <source>
        <dbReference type="ARBA" id="ARBA00022527"/>
    </source>
</evidence>
<evidence type="ECO:0000256" key="2">
    <source>
        <dbReference type="ARBA" id="ARBA00022679"/>
    </source>
</evidence>
<evidence type="ECO:0000313" key="8">
    <source>
        <dbReference type="EMBL" id="OON23895.1"/>
    </source>
</evidence>
<dbReference type="GO" id="GO:0005737">
    <property type="term" value="C:cytoplasm"/>
    <property type="evidence" value="ECO:0007669"/>
    <property type="project" value="TreeGrafter"/>
</dbReference>
<dbReference type="AlphaFoldDB" id="A0A1S8XB17"/>
<dbReference type="PANTHER" id="PTHR24346">
    <property type="entry name" value="MAP/MICROTUBULE AFFINITY-REGULATING KINASE"/>
    <property type="match status" value="1"/>
</dbReference>
<accession>A0A1S8XB17</accession>
<keyword evidence="1" id="KW-0723">Serine/threonine-protein kinase</keyword>
<keyword evidence="3" id="KW-0547">Nucleotide-binding</keyword>
<keyword evidence="9" id="KW-1185">Reference proteome</keyword>
<dbReference type="SUPFAM" id="SSF56112">
    <property type="entry name" value="Protein kinase-like (PK-like)"/>
    <property type="match status" value="1"/>
</dbReference>
<evidence type="ECO:0000259" key="7">
    <source>
        <dbReference type="PROSITE" id="PS50011"/>
    </source>
</evidence>
<feature type="region of interest" description="Disordered" evidence="6">
    <location>
        <begin position="28"/>
        <end position="60"/>
    </location>
</feature>
<dbReference type="EMBL" id="KV891476">
    <property type="protein sequence ID" value="OON23895.1"/>
    <property type="molecule type" value="Genomic_DNA"/>
</dbReference>
<feature type="compositionally biased region" description="Low complexity" evidence="6">
    <location>
        <begin position="31"/>
        <end position="45"/>
    </location>
</feature>
<protein>
    <recommendedName>
        <fullName evidence="7">Protein kinase domain-containing protein</fullName>
    </recommendedName>
</protein>
<evidence type="ECO:0000256" key="3">
    <source>
        <dbReference type="ARBA" id="ARBA00022741"/>
    </source>
</evidence>
<feature type="domain" description="Protein kinase" evidence="7">
    <location>
        <begin position="74"/>
        <end position="140"/>
    </location>
</feature>
<evidence type="ECO:0000313" key="9">
    <source>
        <dbReference type="Proteomes" id="UP000243686"/>
    </source>
</evidence>
<evidence type="ECO:0000256" key="4">
    <source>
        <dbReference type="ARBA" id="ARBA00022777"/>
    </source>
</evidence>
<keyword evidence="2" id="KW-0808">Transferase</keyword>
<dbReference type="GO" id="GO:0035556">
    <property type="term" value="P:intracellular signal transduction"/>
    <property type="evidence" value="ECO:0007669"/>
    <property type="project" value="TreeGrafter"/>
</dbReference>
<dbReference type="GO" id="GO:0050321">
    <property type="term" value="F:tau-protein kinase activity"/>
    <property type="evidence" value="ECO:0007669"/>
    <property type="project" value="TreeGrafter"/>
</dbReference>
<sequence length="140" mass="15632">MKGLIIYQLKPGIAYKFGVSSNFPVPPPMPTTTMSASSNQSSSKTELQSNGLVRDASRLSRRKSKYERALLGRYRLGRTIGTGNFAKVKLATHLLTDKELSREVNLMKVLDHPNIIKLLEIIDTEKIMYLVMEYASGGEL</sequence>
<name>A0A1S8XB17_OPIVI</name>